<evidence type="ECO:0000313" key="1">
    <source>
        <dbReference type="EMBL" id="CCH51827.1"/>
    </source>
</evidence>
<sequence length="49" mass="5836">MQKPEPYSHAMNPFLLPASILRREDRYFTLAGCPHKPMNVRLFHRYFAS</sequence>
<dbReference type="AlphaFoldDB" id="I2GD53"/>
<keyword evidence="2" id="KW-1185">Reference proteome</keyword>
<accession>I2GD53</accession>
<protein>
    <submittedName>
        <fullName evidence="1">Uncharacterized protein</fullName>
    </submittedName>
</protein>
<comment type="caution">
    <text evidence="1">The sequence shown here is derived from an EMBL/GenBank/DDBJ whole genome shotgun (WGS) entry which is preliminary data.</text>
</comment>
<organism evidence="1 2">
    <name type="scientific">Fibrisoma limi BUZ 3</name>
    <dbReference type="NCBI Taxonomy" id="1185876"/>
    <lineage>
        <taxon>Bacteria</taxon>
        <taxon>Pseudomonadati</taxon>
        <taxon>Bacteroidota</taxon>
        <taxon>Cytophagia</taxon>
        <taxon>Cytophagales</taxon>
        <taxon>Spirosomataceae</taxon>
        <taxon>Fibrisoma</taxon>
    </lineage>
</organism>
<reference evidence="1 2" key="1">
    <citation type="journal article" date="2012" name="J. Bacteriol.">
        <title>Genome Sequence of the Filamentous Bacterium Fibrisoma limi BUZ 3T.</title>
        <authorList>
            <person name="Filippini M."/>
            <person name="Qi W."/>
            <person name="Jaenicke S."/>
            <person name="Goesmann A."/>
            <person name="Smits T.H."/>
            <person name="Bagheri H.C."/>
        </authorList>
    </citation>
    <scope>NUCLEOTIDE SEQUENCE [LARGE SCALE GENOMIC DNA]</scope>
    <source>
        <strain evidence="2">BUZ 3T</strain>
    </source>
</reference>
<proteinExistence type="predicted"/>
<name>I2GD53_9BACT</name>
<dbReference type="EMBL" id="CAIT01000004">
    <property type="protein sequence ID" value="CCH51827.1"/>
    <property type="molecule type" value="Genomic_DNA"/>
</dbReference>
<evidence type="ECO:0000313" key="2">
    <source>
        <dbReference type="Proteomes" id="UP000009309"/>
    </source>
</evidence>
<dbReference type="Proteomes" id="UP000009309">
    <property type="component" value="Unassembled WGS sequence"/>
</dbReference>
<gene>
    <name evidence="1" type="ORF">BN8_00778</name>
</gene>
<dbReference type="RefSeq" id="WP_009280413.1">
    <property type="nucleotide sequence ID" value="NZ_CAIT01000004.1"/>
</dbReference>